<dbReference type="AlphaFoldDB" id="A0A2K9HBY2"/>
<evidence type="ECO:0000313" key="1">
    <source>
        <dbReference type="EMBL" id="SNR75331.1"/>
    </source>
</evidence>
<protein>
    <submittedName>
        <fullName evidence="1">Uncharacterized protein</fullName>
    </submittedName>
</protein>
<reference evidence="1 2" key="1">
    <citation type="submission" date="2017-06" db="EMBL/GenBank/DDBJ databases">
        <authorList>
            <person name="Varghese N."/>
            <person name="Submissions S."/>
        </authorList>
    </citation>
    <scope>NUCLEOTIDE SEQUENCE [LARGE SCALE GENOMIC DNA]</scope>
    <source>
        <strain evidence="1 2">DSM 26989</strain>
    </source>
</reference>
<name>A0A2K9HBY2_9BACT</name>
<dbReference type="Gene3D" id="3.40.50.1110">
    <property type="entry name" value="SGNH hydrolase"/>
    <property type="match status" value="1"/>
</dbReference>
<dbReference type="EMBL" id="FZNZ01000008">
    <property type="protein sequence ID" value="SNR75331.1"/>
    <property type="molecule type" value="Genomic_DNA"/>
</dbReference>
<dbReference type="CDD" id="cd00229">
    <property type="entry name" value="SGNH_hydrolase"/>
    <property type="match status" value="1"/>
</dbReference>
<dbReference type="RefSeq" id="WP_089365833.1">
    <property type="nucleotide sequence ID" value="NZ_CP023863.1"/>
</dbReference>
<accession>A0A2K9HBY2</accession>
<dbReference type="GO" id="GO:0016788">
    <property type="term" value="F:hydrolase activity, acting on ester bonds"/>
    <property type="evidence" value="ECO:0007669"/>
    <property type="project" value="UniProtKB-ARBA"/>
</dbReference>
<sequence length="250" mass="28374">MQAQIKTLLLMAAVMAAIIVYAVIPTEITMGNYTIRKITLTNLSQPLIERSKPIKHTAKKVRRNQTILFIGDSMVEGLSRRLGDYAGENGHKLYTVIWYSSTTERWGTTQTLEHFIAEYKPTYVLICLGSNELFINDLANRTQYVQQLVKKLGNLPFVWISPSNWNGDTGINDVIEENVGKGHFFDSRNLKLKRGSDHYHPTWAAAAYWMDTAAKFIKSKECANPLLLNKPKAHHKATNTKLLQPSFEGY</sequence>
<dbReference type="SUPFAM" id="SSF52266">
    <property type="entry name" value="SGNH hydrolase"/>
    <property type="match status" value="1"/>
</dbReference>
<organism evidence="1 2">
    <name type="scientific">Prevotella jejuni</name>
    <dbReference type="NCBI Taxonomy" id="1177574"/>
    <lineage>
        <taxon>Bacteria</taxon>
        <taxon>Pseudomonadati</taxon>
        <taxon>Bacteroidota</taxon>
        <taxon>Bacteroidia</taxon>
        <taxon>Bacteroidales</taxon>
        <taxon>Prevotellaceae</taxon>
        <taxon>Prevotella</taxon>
    </lineage>
</organism>
<comment type="caution">
    <text evidence="1">The sequence shown here is derived from an EMBL/GenBank/DDBJ whole genome shotgun (WGS) entry which is preliminary data.</text>
</comment>
<keyword evidence="2" id="KW-1185">Reference proteome</keyword>
<dbReference type="Proteomes" id="UP000198427">
    <property type="component" value="Unassembled WGS sequence"/>
</dbReference>
<dbReference type="InterPro" id="IPR036514">
    <property type="entry name" value="SGNH_hydro_sf"/>
</dbReference>
<dbReference type="GeneID" id="94028308"/>
<evidence type="ECO:0000313" key="2">
    <source>
        <dbReference type="Proteomes" id="UP000198427"/>
    </source>
</evidence>
<proteinExistence type="predicted"/>
<dbReference type="KEGG" id="pje:CRM71_02495"/>
<dbReference type="OrthoDB" id="1067216at2"/>
<gene>
    <name evidence="1" type="ORF">SAMN06265364_10892</name>
</gene>